<feature type="domain" description="Brix" evidence="2">
    <location>
        <begin position="209"/>
        <end position="417"/>
    </location>
</feature>
<dbReference type="EMBL" id="JAKJXP020000022">
    <property type="protein sequence ID" value="KAK7754217.1"/>
    <property type="molecule type" value="Genomic_DNA"/>
</dbReference>
<dbReference type="GO" id="GO:0005730">
    <property type="term" value="C:nucleolus"/>
    <property type="evidence" value="ECO:0007669"/>
    <property type="project" value="TreeGrafter"/>
</dbReference>
<dbReference type="PROSITE" id="PS50833">
    <property type="entry name" value="BRIX"/>
    <property type="match status" value="1"/>
</dbReference>
<dbReference type="Proteomes" id="UP001320420">
    <property type="component" value="Unassembled WGS sequence"/>
</dbReference>
<evidence type="ECO:0000256" key="1">
    <source>
        <dbReference type="SAM" id="MobiDB-lite"/>
    </source>
</evidence>
<dbReference type="SUPFAM" id="SSF52954">
    <property type="entry name" value="Class II aaRS ABD-related"/>
    <property type="match status" value="1"/>
</dbReference>
<sequence>MGSSTTRTRGARPTASTSESLSKKTGNKLHRQSLYIKQKQEREKEKREARFRRKKEERQDPELRRVRVERNQPASLDRKRVWDDVDDDSLGARVDMEQLLKRRRIAQEEEEAELAERKQKQIEGNDDDEDDEDNEDDDDDADSMLGSGSEGEDDDADDSDEEGAAKARAKRAIRDDSLAPSTTSTNLDLTPEALMAKFPSLFAEDSLRAEPKLLVTTTLNSTLHDEARLLCLLFPHAHYVPRSAHRYGHKYSVREIARFAANRGYSAVLVLREDQKRPAALDVVHLPAGPTAHFSISNWIPGKKIPHHGNPTNHYPELLLNNFKTPLGVLTARLFQTLFPRTPEFQGRQVVTLHNQRDYIFLRRHRYVFRDKRKTEKSVVGADGKELKGMEQIRAGLQELGPRATLKLRRIDKGVGRAGSEGDDAVSWEWKAKMEKERTRFNL</sequence>
<feature type="compositionally biased region" description="Acidic residues" evidence="1">
    <location>
        <begin position="150"/>
        <end position="162"/>
    </location>
</feature>
<organism evidence="3 4">
    <name type="scientific">Diatrype stigma</name>
    <dbReference type="NCBI Taxonomy" id="117547"/>
    <lineage>
        <taxon>Eukaryota</taxon>
        <taxon>Fungi</taxon>
        <taxon>Dikarya</taxon>
        <taxon>Ascomycota</taxon>
        <taxon>Pezizomycotina</taxon>
        <taxon>Sordariomycetes</taxon>
        <taxon>Xylariomycetidae</taxon>
        <taxon>Xylariales</taxon>
        <taxon>Diatrypaceae</taxon>
        <taxon>Diatrype</taxon>
    </lineage>
</organism>
<feature type="compositionally biased region" description="Acidic residues" evidence="1">
    <location>
        <begin position="124"/>
        <end position="142"/>
    </location>
</feature>
<protein>
    <submittedName>
        <fullName evidence="3">Ribosome production factor 1</fullName>
    </submittedName>
</protein>
<dbReference type="InterPro" id="IPR007109">
    <property type="entry name" value="Brix"/>
</dbReference>
<dbReference type="AlphaFoldDB" id="A0AAN9YTP0"/>
<dbReference type="FunFam" id="3.40.50.10480:FF:000005">
    <property type="entry name" value="Similar to RNA processing factor 1"/>
    <property type="match status" value="1"/>
</dbReference>
<gene>
    <name evidence="3" type="primary">RPF1</name>
    <name evidence="3" type="ORF">SLS62_003794</name>
</gene>
<evidence type="ECO:0000313" key="3">
    <source>
        <dbReference type="EMBL" id="KAK7754217.1"/>
    </source>
</evidence>
<dbReference type="GO" id="GO:0000460">
    <property type="term" value="P:maturation of 5.8S rRNA"/>
    <property type="evidence" value="ECO:0007669"/>
    <property type="project" value="TreeGrafter"/>
</dbReference>
<dbReference type="SMART" id="SM00879">
    <property type="entry name" value="Brix"/>
    <property type="match status" value="1"/>
</dbReference>
<keyword evidence="4" id="KW-1185">Reference proteome</keyword>
<feature type="compositionally biased region" description="Polar residues" evidence="1">
    <location>
        <begin position="1"/>
        <end position="24"/>
    </location>
</feature>
<feature type="region of interest" description="Disordered" evidence="1">
    <location>
        <begin position="1"/>
        <end position="186"/>
    </location>
</feature>
<reference evidence="3 4" key="1">
    <citation type="submission" date="2024-02" db="EMBL/GenBank/DDBJ databases">
        <title>De novo assembly and annotation of 12 fungi associated with fruit tree decline syndrome in Ontario, Canada.</title>
        <authorList>
            <person name="Sulman M."/>
            <person name="Ellouze W."/>
            <person name="Ilyukhin E."/>
        </authorList>
    </citation>
    <scope>NUCLEOTIDE SEQUENCE [LARGE SCALE GENOMIC DNA]</scope>
    <source>
        <strain evidence="3 4">M11/M66-122</strain>
    </source>
</reference>
<dbReference type="PANTHER" id="PTHR22734">
    <property type="entry name" value="U3 SMALL NUCLEOLAR RIBONUCLEOPROTEIN PROTEIN IMP4"/>
    <property type="match status" value="1"/>
</dbReference>
<evidence type="ECO:0000259" key="2">
    <source>
        <dbReference type="PROSITE" id="PS50833"/>
    </source>
</evidence>
<dbReference type="GO" id="GO:0000470">
    <property type="term" value="P:maturation of LSU-rRNA"/>
    <property type="evidence" value="ECO:0007669"/>
    <property type="project" value="TreeGrafter"/>
</dbReference>
<dbReference type="GO" id="GO:0030687">
    <property type="term" value="C:preribosome, large subunit precursor"/>
    <property type="evidence" value="ECO:0007669"/>
    <property type="project" value="TreeGrafter"/>
</dbReference>
<name>A0AAN9YTP0_9PEZI</name>
<dbReference type="GO" id="GO:0042134">
    <property type="term" value="F:rRNA primary transcript binding"/>
    <property type="evidence" value="ECO:0007669"/>
    <property type="project" value="InterPro"/>
</dbReference>
<feature type="compositionally biased region" description="Basic and acidic residues" evidence="1">
    <location>
        <begin position="114"/>
        <end position="123"/>
    </location>
</feature>
<evidence type="ECO:0000313" key="4">
    <source>
        <dbReference type="Proteomes" id="UP001320420"/>
    </source>
</evidence>
<comment type="caution">
    <text evidence="3">The sequence shown here is derived from an EMBL/GenBank/DDBJ whole genome shotgun (WGS) entry which is preliminary data.</text>
</comment>
<proteinExistence type="predicted"/>
<dbReference type="Pfam" id="PF04427">
    <property type="entry name" value="Brix"/>
    <property type="match status" value="1"/>
</dbReference>
<dbReference type="InterPro" id="IPR044281">
    <property type="entry name" value="IMP4/RPF1"/>
</dbReference>
<dbReference type="Gene3D" id="3.40.50.10480">
    <property type="entry name" value="Probable brix-domain ribosomal biogenesis protein"/>
    <property type="match status" value="1"/>
</dbReference>
<dbReference type="PANTHER" id="PTHR22734:SF3">
    <property type="entry name" value="RIBOSOME PRODUCTION FACTOR 1"/>
    <property type="match status" value="1"/>
</dbReference>
<accession>A0AAN9YTP0</accession>
<feature type="compositionally biased region" description="Basic and acidic residues" evidence="1">
    <location>
        <begin position="38"/>
        <end position="83"/>
    </location>
</feature>